<evidence type="ECO:0000256" key="1">
    <source>
        <dbReference type="ARBA" id="ARBA00004251"/>
    </source>
</evidence>
<evidence type="ECO:0000256" key="13">
    <source>
        <dbReference type="PROSITE-ProRule" id="PRU00124"/>
    </source>
</evidence>
<evidence type="ECO:0000256" key="7">
    <source>
        <dbReference type="ARBA" id="ARBA00022737"/>
    </source>
</evidence>
<dbReference type="CDD" id="cd00054">
    <property type="entry name" value="EGF_CA"/>
    <property type="match status" value="1"/>
</dbReference>
<dbReference type="SMART" id="SM00181">
    <property type="entry name" value="EGF"/>
    <property type="match status" value="8"/>
</dbReference>
<dbReference type="EnsemblMetazoa" id="tetur10g00910.1">
    <property type="protein sequence ID" value="tetur10g00910.1"/>
    <property type="gene ID" value="tetur10g00910"/>
</dbReference>
<feature type="disulfide bond" evidence="13">
    <location>
        <begin position="143"/>
        <end position="161"/>
    </location>
</feature>
<dbReference type="FunFam" id="2.120.10.30:FF:000008">
    <property type="entry name" value="Low-density lipoprotein receptor-related protein 4"/>
    <property type="match status" value="2"/>
</dbReference>
<organism evidence="18 19">
    <name type="scientific">Tetranychus urticae</name>
    <name type="common">Two-spotted spider mite</name>
    <dbReference type="NCBI Taxonomy" id="32264"/>
    <lineage>
        <taxon>Eukaryota</taxon>
        <taxon>Metazoa</taxon>
        <taxon>Ecdysozoa</taxon>
        <taxon>Arthropoda</taxon>
        <taxon>Chelicerata</taxon>
        <taxon>Arachnida</taxon>
        <taxon>Acari</taxon>
        <taxon>Acariformes</taxon>
        <taxon>Trombidiformes</taxon>
        <taxon>Prostigmata</taxon>
        <taxon>Eleutherengona</taxon>
        <taxon>Raphignathae</taxon>
        <taxon>Tetranychoidea</taxon>
        <taxon>Tetranychidae</taxon>
        <taxon>Tetranychus</taxon>
    </lineage>
</organism>
<dbReference type="PANTHER" id="PTHR46513">
    <property type="entry name" value="VITELLOGENIN RECEPTOR-LIKE PROTEIN-RELATED-RELATED"/>
    <property type="match status" value="1"/>
</dbReference>
<dbReference type="PANTHER" id="PTHR46513:SF41">
    <property type="entry name" value="LOW-DENSITY LIPOPROTEIN RECEPTOR-RELATED PROTEIN"/>
    <property type="match status" value="1"/>
</dbReference>
<dbReference type="InterPro" id="IPR000033">
    <property type="entry name" value="LDLR_classB_rpt"/>
</dbReference>
<keyword evidence="9 16" id="KW-0472">Membrane</keyword>
<dbReference type="InterPro" id="IPR026823">
    <property type="entry name" value="cEGF"/>
</dbReference>
<feature type="region of interest" description="Disordered" evidence="15">
    <location>
        <begin position="1672"/>
        <end position="1790"/>
    </location>
</feature>
<dbReference type="InterPro" id="IPR023415">
    <property type="entry name" value="LDLR_class-A_CS"/>
</dbReference>
<evidence type="ECO:0000256" key="2">
    <source>
        <dbReference type="ARBA" id="ARBA00022475"/>
    </source>
</evidence>
<feature type="disulfide bond" evidence="13">
    <location>
        <begin position="176"/>
        <end position="188"/>
    </location>
</feature>
<feature type="disulfide bond" evidence="13">
    <location>
        <begin position="13"/>
        <end position="25"/>
    </location>
</feature>
<dbReference type="InterPro" id="IPR009030">
    <property type="entry name" value="Growth_fac_rcpt_cys_sf"/>
</dbReference>
<feature type="compositionally biased region" description="Polar residues" evidence="15">
    <location>
        <begin position="1672"/>
        <end position="1684"/>
    </location>
</feature>
<dbReference type="Pfam" id="PF14670">
    <property type="entry name" value="FXa_inhibition"/>
    <property type="match status" value="1"/>
</dbReference>
<name>T1KEV8_TETUR</name>
<dbReference type="SMART" id="SM00179">
    <property type="entry name" value="EGF_CA"/>
    <property type="match status" value="4"/>
</dbReference>
<evidence type="ECO:0000256" key="8">
    <source>
        <dbReference type="ARBA" id="ARBA00022989"/>
    </source>
</evidence>
<feature type="compositionally biased region" description="Polar residues" evidence="15">
    <location>
        <begin position="1762"/>
        <end position="1776"/>
    </location>
</feature>
<dbReference type="PROSITE" id="PS01187">
    <property type="entry name" value="EGF_CA"/>
    <property type="match status" value="1"/>
</dbReference>
<evidence type="ECO:0000256" key="14">
    <source>
        <dbReference type="PROSITE-ProRule" id="PRU00461"/>
    </source>
</evidence>
<evidence type="ECO:0000259" key="17">
    <source>
        <dbReference type="PROSITE" id="PS01186"/>
    </source>
</evidence>
<keyword evidence="6" id="KW-0732">Signal</keyword>
<dbReference type="FunFam" id="4.10.400.10:FF:000085">
    <property type="entry name" value="low-density lipoprotein receptor-related protein 4"/>
    <property type="match status" value="1"/>
</dbReference>
<dbReference type="EMBL" id="CAEY01000029">
    <property type="status" value="NOT_ANNOTATED_CDS"/>
    <property type="molecule type" value="Genomic_DNA"/>
</dbReference>
<feature type="repeat" description="LDL-receptor class B" evidence="14">
    <location>
        <begin position="722"/>
        <end position="764"/>
    </location>
</feature>
<feature type="disulfide bond" evidence="13">
    <location>
        <begin position="20"/>
        <end position="38"/>
    </location>
</feature>
<evidence type="ECO:0000256" key="15">
    <source>
        <dbReference type="SAM" id="MobiDB-lite"/>
    </source>
</evidence>
<accession>T1KEV8</accession>
<dbReference type="InterPro" id="IPR001881">
    <property type="entry name" value="EGF-like_Ca-bd_dom"/>
</dbReference>
<feature type="repeat" description="LDL-receptor class B" evidence="14">
    <location>
        <begin position="679"/>
        <end position="721"/>
    </location>
</feature>
<feature type="compositionally biased region" description="Low complexity" evidence="15">
    <location>
        <begin position="1727"/>
        <end position="1741"/>
    </location>
</feature>
<dbReference type="SUPFAM" id="SSF57184">
    <property type="entry name" value="Growth factor receptor domain"/>
    <property type="match status" value="1"/>
</dbReference>
<dbReference type="SUPFAM" id="SSF57424">
    <property type="entry name" value="LDL receptor-like module"/>
    <property type="match status" value="4"/>
</dbReference>
<comment type="subcellular location">
    <subcellularLocation>
        <location evidence="1">Cell membrane</location>
        <topology evidence="1">Single-pass type I membrane protein</topology>
    </subcellularLocation>
</comment>
<dbReference type="SMART" id="SM00135">
    <property type="entry name" value="LY"/>
    <property type="match status" value="20"/>
</dbReference>
<dbReference type="InterPro" id="IPR000742">
    <property type="entry name" value="EGF"/>
</dbReference>
<feature type="disulfide bond" evidence="13">
    <location>
        <begin position="116"/>
        <end position="131"/>
    </location>
</feature>
<feature type="region of interest" description="Disordered" evidence="15">
    <location>
        <begin position="1846"/>
        <end position="1867"/>
    </location>
</feature>
<evidence type="ECO:0000313" key="18">
    <source>
        <dbReference type="EnsemblMetazoa" id="tetur10g00910.1"/>
    </source>
</evidence>
<dbReference type="Gene3D" id="2.10.25.10">
    <property type="entry name" value="Laminin"/>
    <property type="match status" value="3"/>
</dbReference>
<dbReference type="PROSITE" id="PS50068">
    <property type="entry name" value="LDLRA_2"/>
    <property type="match status" value="5"/>
</dbReference>
<dbReference type="SUPFAM" id="SSF57196">
    <property type="entry name" value="EGF/Laminin"/>
    <property type="match status" value="1"/>
</dbReference>
<feature type="disulfide bond" evidence="13">
    <location>
        <begin position="57"/>
        <end position="69"/>
    </location>
</feature>
<keyword evidence="12" id="KW-0325">Glycoprotein</keyword>
<dbReference type="FunFam" id="2.120.10.30:FF:000241">
    <property type="entry name" value="Low-density lipoprotein receptor-related protein 6"/>
    <property type="match status" value="2"/>
</dbReference>
<evidence type="ECO:0000256" key="11">
    <source>
        <dbReference type="ARBA" id="ARBA00023170"/>
    </source>
</evidence>
<keyword evidence="2" id="KW-1003">Cell membrane</keyword>
<dbReference type="CDD" id="cd00112">
    <property type="entry name" value="LDLa"/>
    <property type="match status" value="4"/>
</dbReference>
<feature type="repeat" description="LDL-receptor class B" evidence="14">
    <location>
        <begin position="1037"/>
        <end position="1079"/>
    </location>
</feature>
<feature type="repeat" description="LDL-receptor class B" evidence="14">
    <location>
        <begin position="810"/>
        <end position="852"/>
    </location>
</feature>
<evidence type="ECO:0000313" key="19">
    <source>
        <dbReference type="Proteomes" id="UP000015104"/>
    </source>
</evidence>
<feature type="disulfide bond" evidence="13">
    <location>
        <begin position="155"/>
        <end position="170"/>
    </location>
</feature>
<dbReference type="Gene3D" id="4.10.400.10">
    <property type="entry name" value="Low-density Lipoprotein Receptor"/>
    <property type="match status" value="5"/>
</dbReference>
<dbReference type="InterPro" id="IPR018097">
    <property type="entry name" value="EGF_Ca-bd_CS"/>
</dbReference>
<dbReference type="GO" id="GO:0005886">
    <property type="term" value="C:plasma membrane"/>
    <property type="evidence" value="ECO:0007669"/>
    <property type="project" value="UniProtKB-SubCell"/>
</dbReference>
<keyword evidence="8 16" id="KW-1133">Transmembrane helix</keyword>
<feature type="disulfide bond" evidence="13">
    <location>
        <begin position="104"/>
        <end position="122"/>
    </location>
</feature>
<keyword evidence="19" id="KW-1185">Reference proteome</keyword>
<keyword evidence="5 16" id="KW-0812">Transmembrane</keyword>
<dbReference type="FunFam" id="4.10.400.10:FF:000065">
    <property type="entry name" value="Transmembrane protease serine 7"/>
    <property type="match status" value="1"/>
</dbReference>
<feature type="repeat" description="LDL-receptor class B" evidence="14">
    <location>
        <begin position="1080"/>
        <end position="1123"/>
    </location>
</feature>
<dbReference type="InterPro" id="IPR002172">
    <property type="entry name" value="LDrepeatLR_classA_rpt"/>
</dbReference>
<evidence type="ECO:0000256" key="9">
    <source>
        <dbReference type="ARBA" id="ARBA00023136"/>
    </source>
</evidence>
<evidence type="ECO:0000256" key="12">
    <source>
        <dbReference type="ARBA" id="ARBA00023180"/>
    </source>
</evidence>
<dbReference type="Proteomes" id="UP000015104">
    <property type="component" value="Unassembled WGS sequence"/>
</dbReference>
<feature type="transmembrane region" description="Helical" evidence="16">
    <location>
        <begin position="1641"/>
        <end position="1665"/>
    </location>
</feature>
<feature type="repeat" description="LDL-receptor class B" evidence="14">
    <location>
        <begin position="342"/>
        <end position="384"/>
    </location>
</feature>
<reference evidence="18" key="2">
    <citation type="submission" date="2015-06" db="UniProtKB">
        <authorList>
            <consortium name="EnsemblMetazoa"/>
        </authorList>
    </citation>
    <scope>IDENTIFICATION</scope>
</reference>
<evidence type="ECO:0000256" key="3">
    <source>
        <dbReference type="ARBA" id="ARBA00022536"/>
    </source>
</evidence>
<dbReference type="eggNOG" id="KOG1215">
    <property type="taxonomic scope" value="Eukaryota"/>
</dbReference>
<dbReference type="InterPro" id="IPR036055">
    <property type="entry name" value="LDL_receptor-like_sf"/>
</dbReference>
<dbReference type="InterPro" id="IPR011042">
    <property type="entry name" value="6-blade_b-propeller_TolB-like"/>
</dbReference>
<comment type="caution">
    <text evidence="13">Lacks conserved residue(s) required for the propagation of feature annotation.</text>
</comment>
<dbReference type="Pfam" id="PF00058">
    <property type="entry name" value="Ldl_recept_b"/>
    <property type="match status" value="13"/>
</dbReference>
<dbReference type="SUPFAM" id="SSF63825">
    <property type="entry name" value="YWTD domain"/>
    <property type="match status" value="4"/>
</dbReference>
<dbReference type="SMART" id="SM00192">
    <property type="entry name" value="LDLa"/>
    <property type="match status" value="5"/>
</dbReference>
<protein>
    <recommendedName>
        <fullName evidence="17">EGF-like domain-containing protein</fullName>
    </recommendedName>
</protein>
<feature type="repeat" description="LDL-receptor class B" evidence="14">
    <location>
        <begin position="385"/>
        <end position="427"/>
    </location>
</feature>
<feature type="disulfide bond" evidence="13">
    <location>
        <begin position="64"/>
        <end position="82"/>
    </location>
</feature>
<feature type="repeat" description="LDL-receptor class B" evidence="14">
    <location>
        <begin position="1352"/>
        <end position="1394"/>
    </location>
</feature>
<evidence type="ECO:0000256" key="10">
    <source>
        <dbReference type="ARBA" id="ARBA00023157"/>
    </source>
</evidence>
<feature type="repeat" description="LDL-receptor class B" evidence="14">
    <location>
        <begin position="1129"/>
        <end position="1170"/>
    </location>
</feature>
<feature type="repeat" description="LDL-receptor class B" evidence="14">
    <location>
        <begin position="1395"/>
        <end position="1438"/>
    </location>
</feature>
<keyword evidence="11" id="KW-0675">Receptor</keyword>
<dbReference type="Pfam" id="PF12662">
    <property type="entry name" value="cEGF"/>
    <property type="match status" value="1"/>
</dbReference>
<feature type="repeat" description="LDL-receptor class B" evidence="14">
    <location>
        <begin position="1309"/>
        <end position="1351"/>
    </location>
</feature>
<feature type="disulfide bond" evidence="13">
    <location>
        <begin position="183"/>
        <end position="201"/>
    </location>
</feature>
<dbReference type="HOGENOM" id="CLU_000085_4_0_1"/>
<feature type="repeat" description="LDL-receptor class B" evidence="14">
    <location>
        <begin position="1439"/>
        <end position="1480"/>
    </location>
</feature>
<feature type="domain" description="EGF-like" evidence="17">
    <location>
        <begin position="280"/>
        <end position="295"/>
    </location>
</feature>
<dbReference type="Gene3D" id="2.120.10.30">
    <property type="entry name" value="TolB, C-terminal domain"/>
    <property type="match status" value="4"/>
</dbReference>
<keyword evidence="3" id="KW-0245">EGF-like domain</keyword>
<dbReference type="GO" id="GO:0006897">
    <property type="term" value="P:endocytosis"/>
    <property type="evidence" value="ECO:0007669"/>
    <property type="project" value="UniProtKB-KW"/>
</dbReference>
<feature type="repeat" description="LDL-receptor class B" evidence="14">
    <location>
        <begin position="472"/>
        <end position="516"/>
    </location>
</feature>
<feature type="repeat" description="LDL-receptor class B" evidence="14">
    <location>
        <begin position="428"/>
        <end position="471"/>
    </location>
</feature>
<dbReference type="PROSITE" id="PS01186">
    <property type="entry name" value="EGF_2"/>
    <property type="match status" value="2"/>
</dbReference>
<evidence type="ECO:0000256" key="16">
    <source>
        <dbReference type="SAM" id="Phobius"/>
    </source>
</evidence>
<dbReference type="Pfam" id="PF00057">
    <property type="entry name" value="Ldl_recept_a"/>
    <property type="match status" value="5"/>
</dbReference>
<reference evidence="19" key="1">
    <citation type="submission" date="2011-08" db="EMBL/GenBank/DDBJ databases">
        <authorList>
            <person name="Rombauts S."/>
        </authorList>
    </citation>
    <scope>NUCLEOTIDE SEQUENCE</scope>
    <source>
        <strain evidence="19">London</strain>
    </source>
</reference>
<feature type="disulfide bond" evidence="13">
    <location>
        <begin position="97"/>
        <end position="109"/>
    </location>
</feature>
<proteinExistence type="predicted"/>
<keyword evidence="7" id="KW-0677">Repeat</keyword>
<sequence length="1867" mass="208221">MVDDAKSSENRPCASSEFRCHKGGCISLQWHCDSDIDCKDGSDELDCDKVPMDHVKCPPGKYRCRNGRCIAEAYHCDGDNDCGDWSDEDKCEGKVECQRGELRCADGGCINFDWKCDGDKDCDDGSDEKDCPSRPCTEDQYRCHSGRCIRAAWRCDGDTDCSDNSDEENCGYRTECLTGQFKCDDGTCISQYFVCNGAPNCPDGSDEDANKTCLSSTPCREDGFPCQHLCLASDSGHHCGCKQGYELALDGHSCLDIDECVARELSCSQRCENSVPGFQCFCAQGYTMSEDKISCKASGPEPYIIFANRVDIRRVTLDASDYTAMVSDLQNVIALDFHYQRQLIVWSDITTDTIYVAHLNGSSIQPIISSGLVSPGGLAVDWSADRLYWTDSGTGRIEFANLDGSMRKVLFWRNIEKPRAIVVNLEESFLYWIDWGSPPRIERAHFDGSGRESIIYTSLFWPNGLTIDYPANRLYWTDAKHHVIECSRLDGTDRRSIIQGETLLPHPFAITVFEDTIYWTDWRTKSINSAHKLTGRNVNTIHGQLHSPMDLLVIHPLRQAKYSDKCTASPSPSSLPSNLYSSSSLSAKLTPSPSSQGNPCSHICLANNVSFTCACPTGFSLSPDGATCNSKPETFLLFTRRNDIRWLCIDCPDEDNIDVVLSLQNINSAVSLDWDYPSLSIFWSDVTNDTINRADWHGTKQTVIAGQPMDSPSGLAVDWIGNNVYWSDSGRNVIEVALFDGGIRSIVIWSGLDRPRDVVVDSIVSLMFWIHREGTNSKIEKAGMDGLERKVILSHNLTWPHGMTLDLYERRLYWSDIGSKTIESSDYDGKYRFTLISGHVKNPFGLTIYDRYLYWTDWELKTIQKTDKMRGEDSKVLLKGLDNLMDIQVFHSHRPNRSSPCTGSPCQQLCLLSPTVPGFKCACSTGLALGSDKKSCAPDMVKFLVIATRTSLRRVSLDVPYFADVLVPTVGVNLSNALIVDIYPPESTVFWSDTNTDIIYRARYDIGGNSGEKSLVEEIVSIGLGDVNGLAVDWIGGKLYWTDAGRKRIEVANLDGSSRKSLIWTDLDSPRAIVLHYSSGYMFWTDWGSVTRISRADMDGSRRALLLDSGLGWINGLAVYRSSTSSSGTKLIWVDSQLHTLEMADINGANRKILLSNLPSPYGVTVIGDEIYWTDWETRSIHRVIGEDPRTSTILLSGLTNIADLSGIDLNRQEIKNTVDVCKMNNAGCSHLCLRNSWGYSCVCPAGYQLLSDKKTCSSNLTAFLLFASKKSLRRISLNTEGLNTYADVYLPINDITNAVAIDFDYQDQMIFFSDISLHLIRRTDFDGSKVTNVISSDLVRPDGLAFDWVANNLYWSDTGRNVIEVCRANGESRRIIIDLNLDEPRALALYPTKGLLFWTDWGKTPKIERSYLDGSARLSLITSDLGWPNGITVDYDVDLIYWVDAQLDRIESSDFDGAHRRTIIKDISHPFGLTIYGPHVYWTDWQVKAIERSDKEGKRQAKELVVDNIEYLMEIKMVAPSRQPGTNPCGIGNGGCTHLCLFRPQGYICACPTVQDSRPCSQVPGDILNLETSSTVSANNENVGKDNLDEIAYFDKKFTRNNVTSKECLETGTSSTSSTVTTPTGCPSVGISLDDPFLQMAYIATAAALLLLTLLLASIGLIIYKRKSSSLGSSEDARSSTSEITDKVYPPICDEPLPHPTIYQHPIKLDTRSLPRSPQSTPPSPRTSYNQQHRGQVKHQQQVEHHSQQQHYSQESHLQYAKSNPNTRSSNSLVRGSTHPESRDNAPKQGCFLLNQEIYSEDEKMGFNSSFESYPSYKNWDEPGILLSIPDLTAASETPQRNIMGTNLLPNRTGNSHFNNEQQYQL</sequence>
<evidence type="ECO:0000256" key="5">
    <source>
        <dbReference type="ARBA" id="ARBA00022692"/>
    </source>
</evidence>
<dbReference type="STRING" id="32264.T1KEV8"/>
<feature type="compositionally biased region" description="Low complexity" evidence="15">
    <location>
        <begin position="1750"/>
        <end position="1761"/>
    </location>
</feature>
<feature type="domain" description="EGF-like" evidence="17">
    <location>
        <begin position="1242"/>
        <end position="1257"/>
    </location>
</feature>
<dbReference type="GO" id="GO:0005509">
    <property type="term" value="F:calcium ion binding"/>
    <property type="evidence" value="ECO:0007669"/>
    <property type="project" value="InterPro"/>
</dbReference>
<evidence type="ECO:0000256" key="6">
    <source>
        <dbReference type="ARBA" id="ARBA00022729"/>
    </source>
</evidence>
<keyword evidence="10 13" id="KW-1015">Disulfide bond</keyword>
<feature type="disulfide bond" evidence="13">
    <location>
        <begin position="32"/>
        <end position="47"/>
    </location>
</feature>
<dbReference type="PROSITE" id="PS51120">
    <property type="entry name" value="LDLRB"/>
    <property type="match status" value="15"/>
</dbReference>
<dbReference type="PROSITE" id="PS01209">
    <property type="entry name" value="LDLRA_1"/>
    <property type="match status" value="3"/>
</dbReference>
<dbReference type="PRINTS" id="PR00261">
    <property type="entry name" value="LDLRECEPTOR"/>
</dbReference>
<evidence type="ECO:0000256" key="4">
    <source>
        <dbReference type="ARBA" id="ARBA00022583"/>
    </source>
</evidence>
<feature type="disulfide bond" evidence="13">
    <location>
        <begin position="136"/>
        <end position="148"/>
    </location>
</feature>
<feature type="disulfide bond" evidence="13">
    <location>
        <begin position="76"/>
        <end position="91"/>
    </location>
</feature>
<keyword evidence="4" id="KW-0254">Endocytosis</keyword>
<feature type="repeat" description="LDL-receptor class B" evidence="14">
    <location>
        <begin position="765"/>
        <end position="809"/>
    </location>
</feature>
<dbReference type="InterPro" id="IPR050778">
    <property type="entry name" value="Cueball_EGF_LRP_Nidogen"/>
</dbReference>